<evidence type="ECO:0000256" key="1">
    <source>
        <dbReference type="SAM" id="Phobius"/>
    </source>
</evidence>
<dbReference type="EMBL" id="SLXA01000006">
    <property type="protein sequence ID" value="TCO84665.1"/>
    <property type="molecule type" value="Genomic_DNA"/>
</dbReference>
<organism evidence="2 3">
    <name type="scientific">Frisingicoccus caecimuris</name>
    <dbReference type="NCBI Taxonomy" id="1796636"/>
    <lineage>
        <taxon>Bacteria</taxon>
        <taxon>Bacillati</taxon>
        <taxon>Bacillota</taxon>
        <taxon>Clostridia</taxon>
        <taxon>Lachnospirales</taxon>
        <taxon>Lachnospiraceae</taxon>
        <taxon>Frisingicoccus</taxon>
    </lineage>
</organism>
<reference evidence="2 3" key="1">
    <citation type="submission" date="2019-03" db="EMBL/GenBank/DDBJ databases">
        <title>Genomic Encyclopedia of Type Strains, Phase IV (KMG-IV): sequencing the most valuable type-strain genomes for metagenomic binning, comparative biology and taxonomic classification.</title>
        <authorList>
            <person name="Goeker M."/>
        </authorList>
    </citation>
    <scope>NUCLEOTIDE SEQUENCE [LARGE SCALE GENOMIC DNA]</scope>
    <source>
        <strain evidence="2 3">DSM 28559</strain>
    </source>
</reference>
<name>A0A4R2LHR8_9FIRM</name>
<keyword evidence="1" id="KW-1133">Transmembrane helix</keyword>
<evidence type="ECO:0000313" key="3">
    <source>
        <dbReference type="Proteomes" id="UP000295711"/>
    </source>
</evidence>
<keyword evidence="3" id="KW-1185">Reference proteome</keyword>
<dbReference type="AlphaFoldDB" id="A0A4R2LHR8"/>
<gene>
    <name evidence="2" type="ORF">EV212_10692</name>
</gene>
<protein>
    <submittedName>
        <fullName evidence="2">Uncharacterized protein</fullName>
    </submittedName>
</protein>
<keyword evidence="1" id="KW-0472">Membrane</keyword>
<sequence>MIPVALLSTPAIVLIVVLVVLVAALAFLTFWGNKQQKKAETAQQQIEAAAQPMTMLVIDKKKMKLTESGLPKIVIDSTPKLYRRSKVPIVKAKIGPRIMTLIADEKVYDLIPVRQEVKAMVSGMYILSVKSLRGPALTAPPKVGFFQRMKNKISGK</sequence>
<accession>A0A4R2LHR8</accession>
<proteinExistence type="predicted"/>
<feature type="transmembrane region" description="Helical" evidence="1">
    <location>
        <begin position="12"/>
        <end position="31"/>
    </location>
</feature>
<evidence type="ECO:0000313" key="2">
    <source>
        <dbReference type="EMBL" id="TCO84665.1"/>
    </source>
</evidence>
<dbReference type="Proteomes" id="UP000295711">
    <property type="component" value="Unassembled WGS sequence"/>
</dbReference>
<dbReference type="RefSeq" id="WP_243115506.1">
    <property type="nucleotide sequence ID" value="NZ_JANKAQ010000008.1"/>
</dbReference>
<keyword evidence="1" id="KW-0812">Transmembrane</keyword>
<comment type="caution">
    <text evidence="2">The sequence shown here is derived from an EMBL/GenBank/DDBJ whole genome shotgun (WGS) entry which is preliminary data.</text>
</comment>